<dbReference type="Proteomes" id="UP000177943">
    <property type="component" value="Unassembled WGS sequence"/>
</dbReference>
<comment type="caution">
    <text evidence="1">The sequence shown here is derived from an EMBL/GenBank/DDBJ whole genome shotgun (WGS) entry which is preliminary data.</text>
</comment>
<accession>A0A1G2MQL7</accession>
<dbReference type="AlphaFoldDB" id="A0A1G2MQL7"/>
<name>A0A1G2MQL7_9BACT</name>
<reference evidence="1 2" key="1">
    <citation type="journal article" date="2016" name="Nat. Commun.">
        <title>Thousands of microbial genomes shed light on interconnected biogeochemical processes in an aquifer system.</title>
        <authorList>
            <person name="Anantharaman K."/>
            <person name="Brown C.T."/>
            <person name="Hug L.A."/>
            <person name="Sharon I."/>
            <person name="Castelle C.J."/>
            <person name="Probst A.J."/>
            <person name="Thomas B.C."/>
            <person name="Singh A."/>
            <person name="Wilkins M.J."/>
            <person name="Karaoz U."/>
            <person name="Brodie E.L."/>
            <person name="Williams K.H."/>
            <person name="Hubbard S.S."/>
            <person name="Banfield J.F."/>
        </authorList>
    </citation>
    <scope>NUCLEOTIDE SEQUENCE [LARGE SCALE GENOMIC DNA]</scope>
</reference>
<evidence type="ECO:0000313" key="1">
    <source>
        <dbReference type="EMBL" id="OHA26153.1"/>
    </source>
</evidence>
<organism evidence="1 2">
    <name type="scientific">Candidatus Taylorbacteria bacterium RIFCSPHIGHO2_02_FULL_45_35</name>
    <dbReference type="NCBI Taxonomy" id="1802311"/>
    <lineage>
        <taxon>Bacteria</taxon>
        <taxon>Candidatus Tayloriibacteriota</taxon>
    </lineage>
</organism>
<dbReference type="InterPro" id="IPR043148">
    <property type="entry name" value="TagF_C"/>
</dbReference>
<evidence type="ECO:0000313" key="2">
    <source>
        <dbReference type="Proteomes" id="UP000177943"/>
    </source>
</evidence>
<proteinExistence type="predicted"/>
<protein>
    <submittedName>
        <fullName evidence="1">Uncharacterized protein</fullName>
    </submittedName>
</protein>
<gene>
    <name evidence="1" type="ORF">A3D56_00430</name>
</gene>
<sequence>MKTIFIAILNGVEGKNIVRSSVYATLRKESDVRIIFLFRNKSLSSLYESEFADKGTFFEILPPFKKSLAEKFFSRLKFYLLRSETTDLHRLTNLEEGRNYAVYFSSLVFNRVFARPIFRRLVRALDFFLIRQKELDSLFEKYRPAEVFLADLFSDTETAILRESKRRKILSVGLINTWDRVTTRWMIRLLPDCFITFNEIVKKELKEYDDFSPDRTYVSGTVQHDHLITGKFSGREEFCHRLGIDPESRIIVYAPLGSFFDKTRPELDKGLVKILSEAALSGQFSDEKITILVRFHPNDLVDLAEWPTFPNVVYSRPGLKFATELSDKVFSRTRGQNWDLSFDDLSLLRDTIYHSALVVCYYTSFSIDAAVLDKPVINVNFDIRDGWIISKPHPYYNSVHYQKAAATLGIRLVSSEEDFFSAIKKYLADSSLHKEQRQRLVNEQCFKLDGHSGERVAKFLLSRLY</sequence>
<dbReference type="Gene3D" id="3.40.50.12580">
    <property type="match status" value="1"/>
</dbReference>
<dbReference type="EMBL" id="MHRP01000036">
    <property type="protein sequence ID" value="OHA26153.1"/>
    <property type="molecule type" value="Genomic_DNA"/>
</dbReference>
<dbReference type="SUPFAM" id="SSF53756">
    <property type="entry name" value="UDP-Glycosyltransferase/glycogen phosphorylase"/>
    <property type="match status" value="1"/>
</dbReference>